<dbReference type="EMBL" id="FOAT01000006">
    <property type="protein sequence ID" value="SEK80590.1"/>
    <property type="molecule type" value="Genomic_DNA"/>
</dbReference>
<feature type="binding site" evidence="6">
    <location>
        <position position="185"/>
    </location>
    <ligand>
        <name>S-adenosyl-L-methionine</name>
        <dbReference type="ChEBI" id="CHEBI:59789"/>
    </ligand>
</feature>
<dbReference type="InterPro" id="IPR006638">
    <property type="entry name" value="Elp3/MiaA/NifB-like_rSAM"/>
</dbReference>
<dbReference type="SUPFAM" id="SSF102114">
    <property type="entry name" value="Radical SAM enzymes"/>
    <property type="match status" value="1"/>
</dbReference>
<comment type="cofactor">
    <cofactor evidence="5">
        <name>[4Fe-4S] cluster</name>
        <dbReference type="ChEBI" id="CHEBI:49883"/>
    </cofactor>
    <text evidence="5">Binds 1 [4Fe-4S] cluster. The cluster is coordinated with 3 cysteines and an exchangeable S-adenosyl-L-methionine.</text>
</comment>
<dbReference type="RefSeq" id="WP_074832381.1">
    <property type="nucleotide sequence ID" value="NZ_FOAT01000006.1"/>
</dbReference>
<evidence type="ECO:0000256" key="3">
    <source>
        <dbReference type="ARBA" id="ARBA00023004"/>
    </source>
</evidence>
<dbReference type="SFLD" id="SFLDS00029">
    <property type="entry name" value="Radical_SAM"/>
    <property type="match status" value="1"/>
</dbReference>
<reference evidence="8 9" key="1">
    <citation type="submission" date="2016-10" db="EMBL/GenBank/DDBJ databases">
        <authorList>
            <person name="de Groot N.N."/>
        </authorList>
    </citation>
    <scope>NUCLEOTIDE SEQUENCE [LARGE SCALE GENOMIC DNA]</scope>
    <source>
        <strain evidence="8 9">KH2T6</strain>
    </source>
</reference>
<dbReference type="CDD" id="cd01335">
    <property type="entry name" value="Radical_SAM"/>
    <property type="match status" value="1"/>
</dbReference>
<sequence>MSRVKALIDKLNSEKHLEKDEWVRVLSEFDDDDRVYAADIAREISTSRFGNKIFIRGIVEFSNVCKNDCYYCGIRRSNTNVQRYRLTADEILECCDEGYGLGFRTFVLQSGEDKSYTNDVLCDIVRRIKAAHPDCAVTLSLGELSYDEYKALREAGADRYLLRHETADKAHYEKLHPAEMSWDNRMECLKYLKELGYQTGAGIMVGSPYQTMECIAEDMLFFESFKPEMIGIGPFLPHKDTPFRDEPKGSYELTLFLLSLCRILLPDVLLPATTALGTIRPNGREEGVKAGANVIMPNLSPTAVRKKYMLYDNKICTGDESAQCRGCLEARMKTIGYEVAVTRGDHV</sequence>
<feature type="binding site" evidence="5">
    <location>
        <position position="69"/>
    </location>
    <ligand>
        <name>[4Fe-4S] cluster</name>
        <dbReference type="ChEBI" id="CHEBI:49883"/>
        <note>4Fe-4S-S-AdoMet</note>
    </ligand>
</feature>
<dbReference type="PIRSF" id="PIRSF004762">
    <property type="entry name" value="CHP00423"/>
    <property type="match status" value="1"/>
</dbReference>
<dbReference type="GO" id="GO:0016740">
    <property type="term" value="F:transferase activity"/>
    <property type="evidence" value="ECO:0007669"/>
    <property type="project" value="TreeGrafter"/>
</dbReference>
<dbReference type="SFLD" id="SFLDG01060">
    <property type="entry name" value="BATS_domain_containing"/>
    <property type="match status" value="1"/>
</dbReference>
<keyword evidence="2" id="KW-0479">Metal-binding</keyword>
<dbReference type="PROSITE" id="PS51918">
    <property type="entry name" value="RADICAL_SAM"/>
    <property type="match status" value="1"/>
</dbReference>
<keyword evidence="3 5" id="KW-0408">Iron</keyword>
<evidence type="ECO:0000256" key="2">
    <source>
        <dbReference type="ARBA" id="ARBA00022723"/>
    </source>
</evidence>
<dbReference type="InterPro" id="IPR058240">
    <property type="entry name" value="rSAM_sf"/>
</dbReference>
<dbReference type="PANTHER" id="PTHR43726">
    <property type="entry name" value="3-METHYLORNITHINE SYNTHASE"/>
    <property type="match status" value="1"/>
</dbReference>
<accession>A0A1H7K2E6</accession>
<feature type="binding site" evidence="6">
    <location>
        <position position="140"/>
    </location>
    <ligand>
        <name>(3R)-3-methyl-D-ornithine</name>
        <dbReference type="ChEBI" id="CHEBI:64642"/>
    </ligand>
</feature>
<dbReference type="NCBIfam" id="TIGR03956">
    <property type="entry name" value="rSAM_HydE"/>
    <property type="match status" value="1"/>
</dbReference>
<feature type="binding site" evidence="5">
    <location>
        <position position="65"/>
    </location>
    <ligand>
        <name>[4Fe-4S] cluster</name>
        <dbReference type="ChEBI" id="CHEBI:49883"/>
        <note>4Fe-4S-S-AdoMet</note>
    </ligand>
</feature>
<feature type="binding site" evidence="5">
    <location>
        <position position="72"/>
    </location>
    <ligand>
        <name>[4Fe-4S] cluster</name>
        <dbReference type="ChEBI" id="CHEBI:49883"/>
        <note>4Fe-4S-S-AdoMet</note>
    </ligand>
</feature>
<dbReference type="Gene3D" id="3.20.20.70">
    <property type="entry name" value="Aldolase class I"/>
    <property type="match status" value="1"/>
</dbReference>
<evidence type="ECO:0000313" key="8">
    <source>
        <dbReference type="EMBL" id="SEK80590.1"/>
    </source>
</evidence>
<keyword evidence="1 5" id="KW-0949">S-adenosyl-L-methionine</keyword>
<evidence type="ECO:0000313" key="9">
    <source>
        <dbReference type="Proteomes" id="UP000186015"/>
    </source>
</evidence>
<gene>
    <name evidence="8" type="ORF">SAMN05216469_10614</name>
</gene>
<protein>
    <submittedName>
        <fullName evidence="8">Iron-only hydrogenase maturation protein HydE</fullName>
    </submittedName>
</protein>
<proteinExistence type="predicted"/>
<evidence type="ECO:0000256" key="1">
    <source>
        <dbReference type="ARBA" id="ARBA00022691"/>
    </source>
</evidence>
<dbReference type="GO" id="GO:0046872">
    <property type="term" value="F:metal ion binding"/>
    <property type="evidence" value="ECO:0007669"/>
    <property type="project" value="UniProtKB-KW"/>
</dbReference>
<dbReference type="OrthoDB" id="9775764at2"/>
<dbReference type="InterPro" id="IPR034422">
    <property type="entry name" value="HydE/PylB-like"/>
</dbReference>
<evidence type="ECO:0000256" key="6">
    <source>
        <dbReference type="PIRSR" id="PIRSR004762-2"/>
    </source>
</evidence>
<evidence type="ECO:0000259" key="7">
    <source>
        <dbReference type="PROSITE" id="PS51918"/>
    </source>
</evidence>
<dbReference type="SFLD" id="SFLDG01280">
    <property type="entry name" value="HydE/PylB-like"/>
    <property type="match status" value="1"/>
</dbReference>
<dbReference type="InterPro" id="IPR024021">
    <property type="entry name" value="FeFe-hyd_HydE_rSAM"/>
</dbReference>
<dbReference type="InterPro" id="IPR013785">
    <property type="entry name" value="Aldolase_TIM"/>
</dbReference>
<dbReference type="GO" id="GO:0051539">
    <property type="term" value="F:4 iron, 4 sulfur cluster binding"/>
    <property type="evidence" value="ECO:0007669"/>
    <property type="project" value="UniProtKB-KW"/>
</dbReference>
<evidence type="ECO:0000256" key="5">
    <source>
        <dbReference type="PIRSR" id="PIRSR004762-1"/>
    </source>
</evidence>
<dbReference type="PANTHER" id="PTHR43726:SF1">
    <property type="entry name" value="BIOTIN SYNTHASE"/>
    <property type="match status" value="1"/>
</dbReference>
<dbReference type="SFLD" id="SFLDF00348">
    <property type="entry name" value="FeFe_hydrogenase_maturase_(Hyd"/>
    <property type="match status" value="1"/>
</dbReference>
<dbReference type="Pfam" id="PF04055">
    <property type="entry name" value="Radical_SAM"/>
    <property type="match status" value="1"/>
</dbReference>
<organism evidence="8 9">
    <name type="scientific">Ruminococcus albus</name>
    <dbReference type="NCBI Taxonomy" id="1264"/>
    <lineage>
        <taxon>Bacteria</taxon>
        <taxon>Bacillati</taxon>
        <taxon>Bacillota</taxon>
        <taxon>Clostridia</taxon>
        <taxon>Eubacteriales</taxon>
        <taxon>Oscillospiraceae</taxon>
        <taxon>Ruminococcus</taxon>
    </lineage>
</organism>
<keyword evidence="5" id="KW-0004">4Fe-4S</keyword>
<feature type="binding site" evidence="6">
    <location>
        <position position="236"/>
    </location>
    <ligand>
        <name>S-adenosyl-L-methionine</name>
        <dbReference type="ChEBI" id="CHEBI:59789"/>
    </ligand>
</feature>
<dbReference type="InterPro" id="IPR007197">
    <property type="entry name" value="rSAM"/>
</dbReference>
<dbReference type="SMART" id="SM00729">
    <property type="entry name" value="Elp3"/>
    <property type="match status" value="1"/>
</dbReference>
<dbReference type="AlphaFoldDB" id="A0A1H7K2E6"/>
<feature type="binding site" evidence="6">
    <location>
        <position position="165"/>
    </location>
    <ligand>
        <name>S-adenosyl-L-methionine</name>
        <dbReference type="ChEBI" id="CHEBI:59789"/>
    </ligand>
</feature>
<keyword evidence="4 5" id="KW-0411">Iron-sulfur</keyword>
<evidence type="ECO:0000256" key="4">
    <source>
        <dbReference type="ARBA" id="ARBA00023014"/>
    </source>
</evidence>
<name>A0A1H7K2E6_RUMAL</name>
<dbReference type="Proteomes" id="UP000186015">
    <property type="component" value="Unassembled WGS sequence"/>
</dbReference>
<feature type="domain" description="Radical SAM core" evidence="7">
    <location>
        <begin position="51"/>
        <end position="267"/>
    </location>
</feature>